<accession>A0A372J9B8</accession>
<protein>
    <submittedName>
        <fullName evidence="4">GNAT family N-acetyltransferase</fullName>
    </submittedName>
</protein>
<dbReference type="InterPro" id="IPR050832">
    <property type="entry name" value="Bact_Acetyltransf"/>
</dbReference>
<dbReference type="EMBL" id="QURH01001045">
    <property type="protein sequence ID" value="RFU36577.1"/>
    <property type="molecule type" value="Genomic_DNA"/>
</dbReference>
<dbReference type="Pfam" id="PF00583">
    <property type="entry name" value="Acetyltransf_1"/>
    <property type="match status" value="1"/>
</dbReference>
<evidence type="ECO:0000259" key="3">
    <source>
        <dbReference type="PROSITE" id="PS51186"/>
    </source>
</evidence>
<dbReference type="CDD" id="cd04301">
    <property type="entry name" value="NAT_SF"/>
    <property type="match status" value="1"/>
</dbReference>
<sequence length="152" mass="16452">MPDVLRLDLDDPAVLAELWEIQRAAYTVEAELIGFHGIPALHESPADLRECGEDFLGAKDEGKLLGAISWTVLDDGTVDICRLVVHPSAHRRGLATALLDALEAETPTARTLVSTATANHPALTLYQARGFKPVAVQTVTGDLNITHLERHT</sequence>
<feature type="domain" description="N-acetyltransferase" evidence="3">
    <location>
        <begin position="5"/>
        <end position="152"/>
    </location>
</feature>
<proteinExistence type="predicted"/>
<dbReference type="Gene3D" id="3.40.630.30">
    <property type="match status" value="1"/>
</dbReference>
<evidence type="ECO:0000313" key="4">
    <source>
        <dbReference type="EMBL" id="RFU36577.1"/>
    </source>
</evidence>
<organism evidence="4 5">
    <name type="scientific">Actinomadura logoneensis</name>
    <dbReference type="NCBI Taxonomy" id="2293572"/>
    <lineage>
        <taxon>Bacteria</taxon>
        <taxon>Bacillati</taxon>
        <taxon>Actinomycetota</taxon>
        <taxon>Actinomycetes</taxon>
        <taxon>Streptosporangiales</taxon>
        <taxon>Thermomonosporaceae</taxon>
        <taxon>Actinomadura</taxon>
    </lineage>
</organism>
<evidence type="ECO:0000256" key="2">
    <source>
        <dbReference type="ARBA" id="ARBA00023315"/>
    </source>
</evidence>
<dbReference type="SUPFAM" id="SSF55729">
    <property type="entry name" value="Acyl-CoA N-acyltransferases (Nat)"/>
    <property type="match status" value="1"/>
</dbReference>
<comment type="caution">
    <text evidence="4">The sequence shown here is derived from an EMBL/GenBank/DDBJ whole genome shotgun (WGS) entry which is preliminary data.</text>
</comment>
<dbReference type="PANTHER" id="PTHR43877">
    <property type="entry name" value="AMINOALKYLPHOSPHONATE N-ACETYLTRANSFERASE-RELATED-RELATED"/>
    <property type="match status" value="1"/>
</dbReference>
<keyword evidence="5" id="KW-1185">Reference proteome</keyword>
<dbReference type="PANTHER" id="PTHR43877:SF2">
    <property type="entry name" value="AMINOALKYLPHOSPHONATE N-ACETYLTRANSFERASE-RELATED"/>
    <property type="match status" value="1"/>
</dbReference>
<evidence type="ECO:0000256" key="1">
    <source>
        <dbReference type="ARBA" id="ARBA00022679"/>
    </source>
</evidence>
<evidence type="ECO:0000313" key="5">
    <source>
        <dbReference type="Proteomes" id="UP000261811"/>
    </source>
</evidence>
<dbReference type="RefSeq" id="WP_117361766.1">
    <property type="nucleotide sequence ID" value="NZ_QURH01001045.1"/>
</dbReference>
<dbReference type="GO" id="GO:0016747">
    <property type="term" value="F:acyltransferase activity, transferring groups other than amino-acyl groups"/>
    <property type="evidence" value="ECO:0007669"/>
    <property type="project" value="InterPro"/>
</dbReference>
<reference evidence="4 5" key="1">
    <citation type="submission" date="2018-08" db="EMBL/GenBank/DDBJ databases">
        <title>Actinomadura jelena sp. nov., a novel Actinomycete isolated from soil in Chad.</title>
        <authorList>
            <person name="Shi L."/>
        </authorList>
    </citation>
    <scope>NUCLEOTIDE SEQUENCE [LARGE SCALE GENOMIC DNA]</scope>
    <source>
        <strain evidence="4 5">NEAU-G17</strain>
    </source>
</reference>
<dbReference type="Proteomes" id="UP000261811">
    <property type="component" value="Unassembled WGS sequence"/>
</dbReference>
<dbReference type="InterPro" id="IPR016181">
    <property type="entry name" value="Acyl_CoA_acyltransferase"/>
</dbReference>
<dbReference type="PROSITE" id="PS51186">
    <property type="entry name" value="GNAT"/>
    <property type="match status" value="1"/>
</dbReference>
<dbReference type="InterPro" id="IPR000182">
    <property type="entry name" value="GNAT_dom"/>
</dbReference>
<dbReference type="OrthoDB" id="4322031at2"/>
<keyword evidence="2" id="KW-0012">Acyltransferase</keyword>
<gene>
    <name evidence="4" type="ORF">DZF91_37465</name>
</gene>
<dbReference type="AlphaFoldDB" id="A0A372J9B8"/>
<name>A0A372J9B8_9ACTN</name>
<keyword evidence="1 4" id="KW-0808">Transferase</keyword>